<evidence type="ECO:0000313" key="3">
    <source>
        <dbReference type="Proteomes" id="UP000070054"/>
    </source>
</evidence>
<protein>
    <submittedName>
        <fullName evidence="2">Uncharacterized protein</fullName>
    </submittedName>
</protein>
<dbReference type="EMBL" id="JEMN01001126">
    <property type="protein sequence ID" value="KXH47260.1"/>
    <property type="molecule type" value="Genomic_DNA"/>
</dbReference>
<dbReference type="Proteomes" id="UP000070054">
    <property type="component" value="Unassembled WGS sequence"/>
</dbReference>
<reference evidence="2 3" key="1">
    <citation type="submission" date="2014-02" db="EMBL/GenBank/DDBJ databases">
        <title>The genome sequence of Colletotrichum nymphaeae SA-01.</title>
        <authorList>
            <person name="Baroncelli R."/>
            <person name="Thon M.R."/>
        </authorList>
    </citation>
    <scope>NUCLEOTIDE SEQUENCE [LARGE SCALE GENOMIC DNA]</scope>
    <source>
        <strain evidence="2 3">SA-01</strain>
    </source>
</reference>
<accession>A0A135TGI1</accession>
<dbReference type="OrthoDB" id="4846705at2759"/>
<organism evidence="2 3">
    <name type="scientific">Colletotrichum nymphaeae SA-01</name>
    <dbReference type="NCBI Taxonomy" id="1460502"/>
    <lineage>
        <taxon>Eukaryota</taxon>
        <taxon>Fungi</taxon>
        <taxon>Dikarya</taxon>
        <taxon>Ascomycota</taxon>
        <taxon>Pezizomycotina</taxon>
        <taxon>Sordariomycetes</taxon>
        <taxon>Hypocreomycetidae</taxon>
        <taxon>Glomerellales</taxon>
        <taxon>Glomerellaceae</taxon>
        <taxon>Colletotrichum</taxon>
        <taxon>Colletotrichum acutatum species complex</taxon>
    </lineage>
</organism>
<keyword evidence="3" id="KW-1185">Reference proteome</keyword>
<feature type="region of interest" description="Disordered" evidence="1">
    <location>
        <begin position="1"/>
        <end position="44"/>
    </location>
</feature>
<gene>
    <name evidence="2" type="ORF">CNYM01_12205</name>
</gene>
<feature type="compositionally biased region" description="Basic and acidic residues" evidence="1">
    <location>
        <begin position="19"/>
        <end position="38"/>
    </location>
</feature>
<proteinExistence type="predicted"/>
<dbReference type="AlphaFoldDB" id="A0A135TGI1"/>
<evidence type="ECO:0000313" key="2">
    <source>
        <dbReference type="EMBL" id="KXH47260.1"/>
    </source>
</evidence>
<name>A0A135TGI1_9PEZI</name>
<evidence type="ECO:0000256" key="1">
    <source>
        <dbReference type="SAM" id="MobiDB-lite"/>
    </source>
</evidence>
<comment type="caution">
    <text evidence="2">The sequence shown here is derived from an EMBL/GenBank/DDBJ whole genome shotgun (WGS) entry which is preliminary data.</text>
</comment>
<feature type="region of interest" description="Disordered" evidence="1">
    <location>
        <begin position="319"/>
        <end position="340"/>
    </location>
</feature>
<sequence>MGRVKSEQPTGKKAQANGRDQRDRGGRGRGRVQQDRMHRIPAPWSARDDFAMGRLRSPVPAPEPESWVSVGDLDRNLQKWMRQGQRDEVLSRWGLGPGEYDILEDRVLADIVAKWPDATVALLYDKAQEAKEHVYRHFAGQGKVRVSLEASDWLKLEGLWKLMDKAHSHEERKYPFDYTYGQIRFFDRGLMDKQYAFYFKKYEHERARAQDVAPAAIAPAAAAAAAAPIAARPMSVPSAAAGTYLIREQAHMPTACMAAPGGPHPAAQGCGGGCCTGNHGSGSFVPMASQGACMMGGGGGGGGGMGHAVVHGGTAGTFYPAPQHHHHHHGAQPGPGMGYY</sequence>